<dbReference type="EMBL" id="BAAAUX010000014">
    <property type="protein sequence ID" value="GAA2797048.1"/>
    <property type="molecule type" value="Genomic_DNA"/>
</dbReference>
<proteinExistence type="predicted"/>
<reference evidence="1 2" key="1">
    <citation type="journal article" date="2019" name="Int. J. Syst. Evol. Microbiol.">
        <title>The Global Catalogue of Microorganisms (GCM) 10K type strain sequencing project: providing services to taxonomists for standard genome sequencing and annotation.</title>
        <authorList>
            <consortium name="The Broad Institute Genomics Platform"/>
            <consortium name="The Broad Institute Genome Sequencing Center for Infectious Disease"/>
            <person name="Wu L."/>
            <person name="Ma J."/>
        </authorList>
    </citation>
    <scope>NUCLEOTIDE SEQUENCE [LARGE SCALE GENOMIC DNA]</scope>
    <source>
        <strain evidence="1 2">JCM 9383</strain>
    </source>
</reference>
<evidence type="ECO:0000313" key="2">
    <source>
        <dbReference type="Proteomes" id="UP001500979"/>
    </source>
</evidence>
<organism evidence="1 2">
    <name type="scientific">Saccharopolyspora taberi</name>
    <dbReference type="NCBI Taxonomy" id="60895"/>
    <lineage>
        <taxon>Bacteria</taxon>
        <taxon>Bacillati</taxon>
        <taxon>Actinomycetota</taxon>
        <taxon>Actinomycetes</taxon>
        <taxon>Pseudonocardiales</taxon>
        <taxon>Pseudonocardiaceae</taxon>
        <taxon>Saccharopolyspora</taxon>
    </lineage>
</organism>
<dbReference type="Proteomes" id="UP001500979">
    <property type="component" value="Unassembled WGS sequence"/>
</dbReference>
<dbReference type="Pfam" id="PF04525">
    <property type="entry name" value="LOR"/>
    <property type="match status" value="1"/>
</dbReference>
<evidence type="ECO:0000313" key="1">
    <source>
        <dbReference type="EMBL" id="GAA2797048.1"/>
    </source>
</evidence>
<name>A0ABN3VEH8_9PSEU</name>
<comment type="caution">
    <text evidence="1">The sequence shown here is derived from an EMBL/GenBank/DDBJ whole genome shotgun (WGS) entry which is preliminary data.</text>
</comment>
<keyword evidence="2" id="KW-1185">Reference proteome</keyword>
<accession>A0ABN3VEH8</accession>
<dbReference type="InterPro" id="IPR007612">
    <property type="entry name" value="LOR"/>
</dbReference>
<protein>
    <submittedName>
        <fullName evidence="1">Uncharacterized protein</fullName>
    </submittedName>
</protein>
<sequence>MNIQELQAQQQFHVHQKVTMMVNRYRIFADDGAGQPGALVAFVEQKRMTFKEHVTLYADEDKRSVLASFKARKVIDLASAYDVVTPDGQQVGVFGKKFGKSLLRSTWQFDQPGQPSISITERSMGLALFRRVWDVIPWVGDLPFPLKYHFDFVRDGATLGTVDKKTRFRDHYLVRIEDGSLDRRLVLAQAVALDALQSR</sequence>
<gene>
    <name evidence="1" type="ORF">GCM10010470_35240</name>
</gene>